<dbReference type="EMBL" id="AAVL02000034">
    <property type="protein sequence ID" value="EDM51269.1"/>
    <property type="molecule type" value="Genomic_DNA"/>
</dbReference>
<accession>A5Z7B3</accession>
<reference evidence="1 2" key="1">
    <citation type="submission" date="2007-03" db="EMBL/GenBank/DDBJ databases">
        <authorList>
            <person name="Fulton L."/>
            <person name="Clifton S."/>
            <person name="Fulton B."/>
            <person name="Xu J."/>
            <person name="Minx P."/>
            <person name="Pepin K.H."/>
            <person name="Johnson M."/>
            <person name="Thiruvilangam P."/>
            <person name="Bhonagiri V."/>
            <person name="Nash W.E."/>
            <person name="Mardis E.R."/>
            <person name="Wilson R.K."/>
        </authorList>
    </citation>
    <scope>NUCLEOTIDE SEQUENCE [LARGE SCALE GENOMIC DNA]</scope>
    <source>
        <strain evidence="1 2">ATCC 27560</strain>
    </source>
</reference>
<protein>
    <submittedName>
        <fullName evidence="1">Uncharacterized protein</fullName>
    </submittedName>
</protein>
<name>A5Z7B3_9FIRM</name>
<dbReference type="AlphaFoldDB" id="A5Z7B3"/>
<comment type="caution">
    <text evidence="1">The sequence shown here is derived from an EMBL/GenBank/DDBJ whole genome shotgun (WGS) entry which is preliminary data.</text>
</comment>
<evidence type="ECO:0000313" key="2">
    <source>
        <dbReference type="Proteomes" id="UP000006000"/>
    </source>
</evidence>
<dbReference type="Proteomes" id="UP000006000">
    <property type="component" value="Unassembled WGS sequence"/>
</dbReference>
<gene>
    <name evidence="1" type="ORF">EUBVEN_01596</name>
</gene>
<dbReference type="STRING" id="411463.EUBVEN_01596"/>
<reference evidence="1 2" key="2">
    <citation type="submission" date="2007-04" db="EMBL/GenBank/DDBJ databases">
        <title>Draft genome sequence of Eubacterium ventriosum (ATCC 27560).</title>
        <authorList>
            <person name="Sudarsanam P."/>
            <person name="Ley R."/>
            <person name="Guruge J."/>
            <person name="Turnbaugh P.J."/>
            <person name="Mahowald M."/>
            <person name="Liep D."/>
            <person name="Gordon J."/>
        </authorList>
    </citation>
    <scope>NUCLEOTIDE SEQUENCE [LARGE SCALE GENOMIC DNA]</scope>
    <source>
        <strain evidence="1 2">ATCC 27560</strain>
    </source>
</reference>
<sequence length="64" mass="7223">MPNNNKYVAKACAIIYSMSEEIKSANEMKKILLDAASKNKCLKGKIKDNNQLNILNIIPKLKEE</sequence>
<evidence type="ECO:0000313" key="1">
    <source>
        <dbReference type="EMBL" id="EDM51269.1"/>
    </source>
</evidence>
<dbReference type="RefSeq" id="WP_005361489.1">
    <property type="nucleotide sequence ID" value="NZ_DS264271.1"/>
</dbReference>
<proteinExistence type="predicted"/>
<organism evidence="1 2">
    <name type="scientific">Eubacterium ventriosum ATCC 27560</name>
    <dbReference type="NCBI Taxonomy" id="411463"/>
    <lineage>
        <taxon>Bacteria</taxon>
        <taxon>Bacillati</taxon>
        <taxon>Bacillota</taxon>
        <taxon>Clostridia</taxon>
        <taxon>Eubacteriales</taxon>
        <taxon>Eubacteriaceae</taxon>
        <taxon>Eubacterium</taxon>
    </lineage>
</organism>
<dbReference type="HOGENOM" id="CLU_2861099_0_0_9"/>